<dbReference type="Pfam" id="PF12698">
    <property type="entry name" value="ABC2_membrane_3"/>
    <property type="match status" value="1"/>
</dbReference>
<keyword evidence="8" id="KW-1185">Reference proteome</keyword>
<dbReference type="GO" id="GO:0140359">
    <property type="term" value="F:ABC-type transporter activity"/>
    <property type="evidence" value="ECO:0007669"/>
    <property type="project" value="InterPro"/>
</dbReference>
<dbReference type="HOGENOM" id="CLU_046841_3_1_11"/>
<evidence type="ECO:0000256" key="3">
    <source>
        <dbReference type="ARBA" id="ARBA00022989"/>
    </source>
</evidence>
<feature type="domain" description="ABC-2 type transporter transmembrane" evidence="6">
    <location>
        <begin position="45"/>
        <end position="389"/>
    </location>
</feature>
<evidence type="ECO:0000256" key="2">
    <source>
        <dbReference type="ARBA" id="ARBA00022692"/>
    </source>
</evidence>
<keyword evidence="4 5" id="KW-0472">Membrane</keyword>
<dbReference type="GO" id="GO:0016020">
    <property type="term" value="C:membrane"/>
    <property type="evidence" value="ECO:0007669"/>
    <property type="project" value="UniProtKB-SubCell"/>
</dbReference>
<comment type="subcellular location">
    <subcellularLocation>
        <location evidence="1">Membrane</location>
        <topology evidence="1">Multi-pass membrane protein</topology>
    </subcellularLocation>
</comment>
<keyword evidence="3 5" id="KW-1133">Transmembrane helix</keyword>
<evidence type="ECO:0000256" key="5">
    <source>
        <dbReference type="SAM" id="Phobius"/>
    </source>
</evidence>
<dbReference type="InParanoid" id="E3J2S7"/>
<sequence length="416" mass="43296">MSDTLEPDDDQPTTDPVIPPGSARVLWLIVRREITTRFRSRVFRIMTPLFVVALLLGIGADALFSATGPTRVTVGLLATDGPTATALTATGKTGGLDVHTVTITDPADGERQVRAGTLDAAVTATGPTGLRVVVRHSLDDLSTAVFTAVARQQALRAQITTLGGDPTQIDTTVAAAGIHLDVLEPTDPHANSRIGLGVITGILIYISLLIFGPAVAQGVIEEKSSRVVELLLATVKPWQLMAGKVLGIGTVALFQLALYAAIGVPFGLRTGVLNLPAAIAASSALWSLLWFLLGFGLYALLFAATGALVSRQEDAAGVTTPLVMMIIIPYVIGISILPGNPHSGLLAVLSVVPFTAPLIMPMLIAAGTAAGWLIALAVTVNVASIVVLVRVAGRVYAGAVRRTGSRVRLTEALRAR</sequence>
<proteinExistence type="predicted"/>
<dbReference type="PANTHER" id="PTHR43471">
    <property type="entry name" value="ABC TRANSPORTER PERMEASE"/>
    <property type="match status" value="1"/>
</dbReference>
<name>E3J2S7_PSEI1</name>
<feature type="transmembrane region" description="Helical" evidence="5">
    <location>
        <begin position="42"/>
        <end position="64"/>
    </location>
</feature>
<evidence type="ECO:0000313" key="7">
    <source>
        <dbReference type="EMBL" id="ADP81738.1"/>
    </source>
</evidence>
<feature type="transmembrane region" description="Helical" evidence="5">
    <location>
        <begin position="245"/>
        <end position="268"/>
    </location>
</feature>
<gene>
    <name evidence="7" type="ordered locus">FraEuI1c_3731</name>
</gene>
<feature type="transmembrane region" description="Helical" evidence="5">
    <location>
        <begin position="194"/>
        <end position="216"/>
    </location>
</feature>
<dbReference type="AlphaFoldDB" id="E3J2S7"/>
<evidence type="ECO:0000313" key="8">
    <source>
        <dbReference type="Proteomes" id="UP000002484"/>
    </source>
</evidence>
<dbReference type="RefSeq" id="WP_013424856.1">
    <property type="nucleotide sequence ID" value="NC_014666.1"/>
</dbReference>
<feature type="transmembrane region" description="Helical" evidence="5">
    <location>
        <begin position="321"/>
        <end position="339"/>
    </location>
</feature>
<dbReference type="eggNOG" id="COG1668">
    <property type="taxonomic scope" value="Bacteria"/>
</dbReference>
<evidence type="ECO:0000259" key="6">
    <source>
        <dbReference type="Pfam" id="PF12698"/>
    </source>
</evidence>
<evidence type="ECO:0000256" key="1">
    <source>
        <dbReference type="ARBA" id="ARBA00004141"/>
    </source>
</evidence>
<reference evidence="7 8" key="1">
    <citation type="submission" date="2010-10" db="EMBL/GenBank/DDBJ databases">
        <title>Complete sequence of Frankia sp. EuI1c.</title>
        <authorList>
            <consortium name="US DOE Joint Genome Institute"/>
            <person name="Lucas S."/>
            <person name="Copeland A."/>
            <person name="Lapidus A."/>
            <person name="Cheng J.-F."/>
            <person name="Bruce D."/>
            <person name="Goodwin L."/>
            <person name="Pitluck S."/>
            <person name="Chertkov O."/>
            <person name="Detter J.C."/>
            <person name="Han C."/>
            <person name="Tapia R."/>
            <person name="Land M."/>
            <person name="Hauser L."/>
            <person name="Jeffries C."/>
            <person name="Kyrpides N."/>
            <person name="Ivanova N."/>
            <person name="Mikhailova N."/>
            <person name="Beauchemin N."/>
            <person name="Sen A."/>
            <person name="Sur S.A."/>
            <person name="Gtari M."/>
            <person name="Wall L."/>
            <person name="Tisa L."/>
            <person name="Woyke T."/>
        </authorList>
    </citation>
    <scope>NUCLEOTIDE SEQUENCE [LARGE SCALE GENOMIC DNA]</scope>
    <source>
        <strain evidence="8">DSM 45817 / CECT 9037 / EuI1c</strain>
    </source>
</reference>
<accession>E3J2S7</accession>
<evidence type="ECO:0000256" key="4">
    <source>
        <dbReference type="ARBA" id="ARBA00023136"/>
    </source>
</evidence>
<dbReference type="OrthoDB" id="3268959at2"/>
<organism evidence="7 8">
    <name type="scientific">Pseudofrankia inefficax (strain DSM 45817 / CECT 9037 / DDB 130130 / EuI1c)</name>
    <name type="common">Frankia inefficax</name>
    <dbReference type="NCBI Taxonomy" id="298654"/>
    <lineage>
        <taxon>Bacteria</taxon>
        <taxon>Bacillati</taxon>
        <taxon>Actinomycetota</taxon>
        <taxon>Actinomycetes</taxon>
        <taxon>Frankiales</taxon>
        <taxon>Frankiaceae</taxon>
        <taxon>Pseudofrankia</taxon>
    </lineage>
</organism>
<dbReference type="STRING" id="298654.FraEuI1c_3731"/>
<dbReference type="InterPro" id="IPR013525">
    <property type="entry name" value="ABC2_TM"/>
</dbReference>
<protein>
    <submittedName>
        <fullName evidence="7">Putative ABC transporter</fullName>
    </submittedName>
</protein>
<keyword evidence="2 5" id="KW-0812">Transmembrane</keyword>
<dbReference type="KEGG" id="fri:FraEuI1c_3731"/>
<feature type="transmembrane region" description="Helical" evidence="5">
    <location>
        <begin position="288"/>
        <end position="309"/>
    </location>
</feature>
<dbReference type="EMBL" id="CP002299">
    <property type="protein sequence ID" value="ADP81738.1"/>
    <property type="molecule type" value="Genomic_DNA"/>
</dbReference>
<feature type="transmembrane region" description="Helical" evidence="5">
    <location>
        <begin position="359"/>
        <end position="392"/>
    </location>
</feature>
<dbReference type="Proteomes" id="UP000002484">
    <property type="component" value="Chromosome"/>
</dbReference>